<gene>
    <name evidence="3 5" type="primary">coaE</name>
    <name evidence="5" type="ORF">RIF25_16425</name>
</gene>
<keyword evidence="6" id="KW-1185">Reference proteome</keyword>
<reference evidence="6" key="1">
    <citation type="submission" date="2023-07" db="EMBL/GenBank/DDBJ databases">
        <authorList>
            <person name="Luz R."/>
            <person name="Cordeiro R."/>
            <person name="Fonseca A."/>
            <person name="Goncalves V."/>
        </authorList>
    </citation>
    <scope>NUCLEOTIDE SEQUENCE [LARGE SCALE GENOMIC DNA]</scope>
    <source>
        <strain evidence="6">BACA0444</strain>
    </source>
</reference>
<comment type="function">
    <text evidence="3">Catalyzes the phosphorylation of the 3'-hydroxyl group of dephosphocoenzyme A to form coenzyme A.</text>
</comment>
<organism evidence="5 6">
    <name type="scientific">Pseudocalidococcus azoricus BACA0444</name>
    <dbReference type="NCBI Taxonomy" id="2918990"/>
    <lineage>
        <taxon>Bacteria</taxon>
        <taxon>Bacillati</taxon>
        <taxon>Cyanobacteriota</taxon>
        <taxon>Cyanophyceae</taxon>
        <taxon>Acaryochloridales</taxon>
        <taxon>Thermosynechococcaceae</taxon>
        <taxon>Pseudocalidococcus</taxon>
        <taxon>Pseudocalidococcus azoricus</taxon>
    </lineage>
</organism>
<evidence type="ECO:0000256" key="1">
    <source>
        <dbReference type="ARBA" id="ARBA00022741"/>
    </source>
</evidence>
<dbReference type="CDD" id="cd02022">
    <property type="entry name" value="DPCK"/>
    <property type="match status" value="1"/>
</dbReference>
<keyword evidence="2 3" id="KW-0067">ATP-binding</keyword>
<dbReference type="EC" id="2.7.1.24" evidence="3 4"/>
<comment type="pathway">
    <text evidence="3">Cofactor biosynthesis; coenzyme A biosynthesis; CoA from (R)-pantothenate: step 5/5.</text>
</comment>
<accession>A0AAE4FU25</accession>
<evidence type="ECO:0000256" key="3">
    <source>
        <dbReference type="HAMAP-Rule" id="MF_00376"/>
    </source>
</evidence>
<dbReference type="RefSeq" id="WP_322879589.1">
    <property type="nucleotide sequence ID" value="NZ_JAVMIP010000028.1"/>
</dbReference>
<comment type="subcellular location">
    <subcellularLocation>
        <location evidence="3">Cytoplasm</location>
    </subcellularLocation>
</comment>
<dbReference type="PANTHER" id="PTHR10695">
    <property type="entry name" value="DEPHOSPHO-COA KINASE-RELATED"/>
    <property type="match status" value="1"/>
</dbReference>
<feature type="binding site" evidence="3">
    <location>
        <begin position="22"/>
        <end position="27"/>
    </location>
    <ligand>
        <name>ATP</name>
        <dbReference type="ChEBI" id="CHEBI:30616"/>
    </ligand>
</feature>
<keyword evidence="3 5" id="KW-0808">Transferase</keyword>
<dbReference type="InterPro" id="IPR027417">
    <property type="entry name" value="P-loop_NTPase"/>
</dbReference>
<dbReference type="HAMAP" id="MF_00376">
    <property type="entry name" value="Dephospho_CoA_kinase"/>
    <property type="match status" value="1"/>
</dbReference>
<dbReference type="PROSITE" id="PS51219">
    <property type="entry name" value="DPCK"/>
    <property type="match status" value="1"/>
</dbReference>
<keyword evidence="3" id="KW-0173">Coenzyme A biosynthesis</keyword>
<dbReference type="GO" id="GO:0004140">
    <property type="term" value="F:dephospho-CoA kinase activity"/>
    <property type="evidence" value="ECO:0007669"/>
    <property type="project" value="UniProtKB-UniRule"/>
</dbReference>
<comment type="similarity">
    <text evidence="3">Belongs to the CoaE family.</text>
</comment>
<dbReference type="EMBL" id="JAVMIP010000028">
    <property type="protein sequence ID" value="MDS3862384.1"/>
    <property type="molecule type" value="Genomic_DNA"/>
</dbReference>
<dbReference type="PANTHER" id="PTHR10695:SF46">
    <property type="entry name" value="BIFUNCTIONAL COENZYME A SYNTHASE-RELATED"/>
    <property type="match status" value="1"/>
</dbReference>
<sequence length="216" mass="23893">MSESARGKGFNKTVLGITGGIATGKSTVAHYLAQAHAVPILDADDLARKAVAPGSEILQRIQVHFGPGVLDQHGALRRETLGNLVFNNPQERQWLESQIHPFVRQQLIIQAQALLGTHDQVVMVIPLLFEAAMRDLVDLVWVVALAPELQLSRLMARNHLTLDQAIARVQSQMPLSEKIKQADWVFDNQGTLADLYQQIDQAWGHVGAFMTKVNNQ</sequence>
<dbReference type="Pfam" id="PF01121">
    <property type="entry name" value="CoaE"/>
    <property type="match status" value="1"/>
</dbReference>
<evidence type="ECO:0000313" key="6">
    <source>
        <dbReference type="Proteomes" id="UP001268256"/>
    </source>
</evidence>
<dbReference type="Proteomes" id="UP001268256">
    <property type="component" value="Unassembled WGS sequence"/>
</dbReference>
<dbReference type="Gene3D" id="3.40.50.300">
    <property type="entry name" value="P-loop containing nucleotide triphosphate hydrolases"/>
    <property type="match status" value="1"/>
</dbReference>
<keyword evidence="3 5" id="KW-0418">Kinase</keyword>
<dbReference type="GO" id="GO:0005524">
    <property type="term" value="F:ATP binding"/>
    <property type="evidence" value="ECO:0007669"/>
    <property type="project" value="UniProtKB-UniRule"/>
</dbReference>
<keyword evidence="3" id="KW-0963">Cytoplasm</keyword>
<dbReference type="InterPro" id="IPR001977">
    <property type="entry name" value="Depp_CoAkinase"/>
</dbReference>
<protein>
    <recommendedName>
        <fullName evidence="3 4">Dephospho-CoA kinase</fullName>
        <ecNumber evidence="3 4">2.7.1.24</ecNumber>
    </recommendedName>
    <alternativeName>
        <fullName evidence="3">Dephosphocoenzyme A kinase</fullName>
    </alternativeName>
</protein>
<proteinExistence type="inferred from homology"/>
<evidence type="ECO:0000256" key="2">
    <source>
        <dbReference type="ARBA" id="ARBA00022840"/>
    </source>
</evidence>
<keyword evidence="1 3" id="KW-0547">Nucleotide-binding</keyword>
<evidence type="ECO:0000256" key="4">
    <source>
        <dbReference type="NCBIfam" id="TIGR00152"/>
    </source>
</evidence>
<comment type="catalytic activity">
    <reaction evidence="3">
        <text>3'-dephospho-CoA + ATP = ADP + CoA + H(+)</text>
        <dbReference type="Rhea" id="RHEA:18245"/>
        <dbReference type="ChEBI" id="CHEBI:15378"/>
        <dbReference type="ChEBI" id="CHEBI:30616"/>
        <dbReference type="ChEBI" id="CHEBI:57287"/>
        <dbReference type="ChEBI" id="CHEBI:57328"/>
        <dbReference type="ChEBI" id="CHEBI:456216"/>
        <dbReference type="EC" id="2.7.1.24"/>
    </reaction>
</comment>
<dbReference type="GO" id="GO:0015937">
    <property type="term" value="P:coenzyme A biosynthetic process"/>
    <property type="evidence" value="ECO:0007669"/>
    <property type="project" value="UniProtKB-UniRule"/>
</dbReference>
<dbReference type="AlphaFoldDB" id="A0AAE4FU25"/>
<dbReference type="SUPFAM" id="SSF52540">
    <property type="entry name" value="P-loop containing nucleoside triphosphate hydrolases"/>
    <property type="match status" value="1"/>
</dbReference>
<name>A0AAE4FU25_9CYAN</name>
<comment type="caution">
    <text evidence="5">The sequence shown here is derived from an EMBL/GenBank/DDBJ whole genome shotgun (WGS) entry which is preliminary data.</text>
</comment>
<dbReference type="GO" id="GO:0005737">
    <property type="term" value="C:cytoplasm"/>
    <property type="evidence" value="ECO:0007669"/>
    <property type="project" value="UniProtKB-SubCell"/>
</dbReference>
<evidence type="ECO:0000313" key="5">
    <source>
        <dbReference type="EMBL" id="MDS3862384.1"/>
    </source>
</evidence>
<dbReference type="NCBIfam" id="TIGR00152">
    <property type="entry name" value="dephospho-CoA kinase"/>
    <property type="match status" value="1"/>
</dbReference>